<evidence type="ECO:0000313" key="3">
    <source>
        <dbReference type="Proteomes" id="UP000284605"/>
    </source>
</evidence>
<dbReference type="AlphaFoldDB" id="A0A418WA79"/>
<dbReference type="Proteomes" id="UP000284605">
    <property type="component" value="Unassembled WGS sequence"/>
</dbReference>
<evidence type="ECO:0000313" key="2">
    <source>
        <dbReference type="EMBL" id="RJF86923.1"/>
    </source>
</evidence>
<reference evidence="2 3" key="1">
    <citation type="submission" date="2018-09" db="EMBL/GenBank/DDBJ databases">
        <authorList>
            <person name="Zhu H."/>
        </authorList>
    </citation>
    <scope>NUCLEOTIDE SEQUENCE [LARGE SCALE GENOMIC DNA]</scope>
    <source>
        <strain evidence="2 3">K1W22B-8</strain>
    </source>
</reference>
<proteinExistence type="predicted"/>
<keyword evidence="1" id="KW-0732">Signal</keyword>
<comment type="caution">
    <text evidence="2">The sequence shown here is derived from an EMBL/GenBank/DDBJ whole genome shotgun (WGS) entry which is preliminary data.</text>
</comment>
<evidence type="ECO:0000256" key="1">
    <source>
        <dbReference type="SAM" id="SignalP"/>
    </source>
</evidence>
<feature type="chain" id="PRO_5019468799" evidence="1">
    <location>
        <begin position="45"/>
        <end position="216"/>
    </location>
</feature>
<dbReference type="EMBL" id="QYUK01000011">
    <property type="protein sequence ID" value="RJF86923.1"/>
    <property type="molecule type" value="Genomic_DNA"/>
</dbReference>
<name>A0A418WA79_9PROT</name>
<protein>
    <submittedName>
        <fullName evidence="2">Uncharacterized protein</fullName>
    </submittedName>
</protein>
<feature type="signal peptide" evidence="1">
    <location>
        <begin position="1"/>
        <end position="44"/>
    </location>
</feature>
<accession>A0A418WA79</accession>
<sequence>MLVQRVSILRLLQLLAGTMTFNCRSKMAAAAIAALLSGAVSAQADDAKDTISTMLEFGLVGTWAVDCGEPPSKRNQYLRYVVDSPIGPHITNNSGAGEYVGTLIVSATRLAPDRIGFATTASDDQQRLGASEVIKTPQGKIKSIEAVITAHGIAKEIIRDGHWLGDGRPTVEMERCDALPQGPDARYQGLDIEEQKVKIPVARDVRSCENKERTLI</sequence>
<organism evidence="2 3">
    <name type="scientific">Oleomonas cavernae</name>
    <dbReference type="NCBI Taxonomy" id="2320859"/>
    <lineage>
        <taxon>Bacteria</taxon>
        <taxon>Pseudomonadati</taxon>
        <taxon>Pseudomonadota</taxon>
        <taxon>Alphaproteobacteria</taxon>
        <taxon>Acetobacterales</taxon>
        <taxon>Acetobacteraceae</taxon>
        <taxon>Oleomonas</taxon>
    </lineage>
</organism>
<keyword evidence="3" id="KW-1185">Reference proteome</keyword>
<gene>
    <name evidence="2" type="ORF">D3874_07730</name>
</gene>